<dbReference type="Pfam" id="PF03803">
    <property type="entry name" value="Scramblase"/>
    <property type="match status" value="1"/>
</dbReference>
<dbReference type="AlphaFoldDB" id="C3ZI09"/>
<protein>
    <recommendedName>
        <fullName evidence="2">Phospholipid scramblase</fullName>
    </recommendedName>
</protein>
<feature type="region of interest" description="Disordered" evidence="3">
    <location>
        <begin position="1"/>
        <end position="29"/>
    </location>
</feature>
<feature type="transmembrane region" description="Helical" evidence="2">
    <location>
        <begin position="260"/>
        <end position="283"/>
    </location>
</feature>
<keyword evidence="2" id="KW-0106">Calcium</keyword>
<keyword evidence="2" id="KW-0472">Membrane</keyword>
<reference evidence="4" key="1">
    <citation type="journal article" date="2008" name="Nature">
        <title>The amphioxus genome and the evolution of the chordate karyotype.</title>
        <authorList>
            <consortium name="US DOE Joint Genome Institute (JGI-PGF)"/>
            <person name="Putnam N.H."/>
            <person name="Butts T."/>
            <person name="Ferrier D.E.K."/>
            <person name="Furlong R.F."/>
            <person name="Hellsten U."/>
            <person name="Kawashima T."/>
            <person name="Robinson-Rechavi M."/>
            <person name="Shoguchi E."/>
            <person name="Terry A."/>
            <person name="Yu J.-K."/>
            <person name="Benito-Gutierrez E.L."/>
            <person name="Dubchak I."/>
            <person name="Garcia-Fernandez J."/>
            <person name="Gibson-Brown J.J."/>
            <person name="Grigoriev I.V."/>
            <person name="Horton A.C."/>
            <person name="de Jong P.J."/>
            <person name="Jurka J."/>
            <person name="Kapitonov V.V."/>
            <person name="Kohara Y."/>
            <person name="Kuroki Y."/>
            <person name="Lindquist E."/>
            <person name="Lucas S."/>
            <person name="Osoegawa K."/>
            <person name="Pennacchio L.A."/>
            <person name="Salamov A.A."/>
            <person name="Satou Y."/>
            <person name="Sauka-Spengler T."/>
            <person name="Schmutz J."/>
            <person name="Shin-I T."/>
            <person name="Toyoda A."/>
            <person name="Bronner-Fraser M."/>
            <person name="Fujiyama A."/>
            <person name="Holland L.Z."/>
            <person name="Holland P.W.H."/>
            <person name="Satoh N."/>
            <person name="Rokhsar D.S."/>
        </authorList>
    </citation>
    <scope>NUCLEOTIDE SEQUENCE [LARGE SCALE GENOMIC DNA]</scope>
    <source>
        <strain evidence="4">S238N-H82</strain>
        <tissue evidence="4">Testes</tissue>
    </source>
</reference>
<keyword evidence="2" id="KW-0564">Palmitate</keyword>
<dbReference type="EMBL" id="GG666626">
    <property type="protein sequence ID" value="EEN47751.1"/>
    <property type="molecule type" value="Genomic_DNA"/>
</dbReference>
<proteinExistence type="inferred from homology"/>
<comment type="similarity">
    <text evidence="1 2">Belongs to the phospholipid scramblase family.</text>
</comment>
<comment type="cofactor">
    <cofactor evidence="2">
        <name>Ca(2+)</name>
        <dbReference type="ChEBI" id="CHEBI:29108"/>
    </cofactor>
</comment>
<keyword evidence="2" id="KW-0449">Lipoprotein</keyword>
<sequence length="284" mass="31885">MQQPAMPQPAMQQPVMQQPGVMPPPGGMKGQWVPPPQQAIPGCPPGLEYLTQVDQLIVHQQIELFEAFTNIQMANKYAVKNSMGQQIFFAYEDSEFCMRFCCGPNRSFTFHILDNAGHEVMRMRREFKCCAGCPWCASCARDCCAYEVYVESPPGQLIGMAIQSGSKWKPHYEILNANGESIFHLWGPCCVWNGACCTCDVDFNVYGTDQTTEIGKITRNYAGFGREFFTQANHYSMSCRSHSCLIGPTFPMDLDVKLKAVLMGAMILVVKYFLSLLGTMMHFD</sequence>
<keyword evidence="2" id="KW-0812">Transmembrane</keyword>
<evidence type="ECO:0000256" key="1">
    <source>
        <dbReference type="ARBA" id="ARBA00005350"/>
    </source>
</evidence>
<evidence type="ECO:0000313" key="4">
    <source>
        <dbReference type="EMBL" id="EEN47751.1"/>
    </source>
</evidence>
<dbReference type="PANTHER" id="PTHR23248:SF63">
    <property type="entry name" value="PHOSPHOLIPID SCRAMBLASE"/>
    <property type="match status" value="1"/>
</dbReference>
<evidence type="ECO:0000256" key="3">
    <source>
        <dbReference type="SAM" id="MobiDB-lite"/>
    </source>
</evidence>
<dbReference type="GO" id="GO:0017128">
    <property type="term" value="F:phospholipid scramblase activity"/>
    <property type="evidence" value="ECO:0007669"/>
    <property type="project" value="InterPro"/>
</dbReference>
<dbReference type="InParanoid" id="C3ZI09"/>
<name>C3ZI09_BRAFL</name>
<dbReference type="InterPro" id="IPR005552">
    <property type="entry name" value="Scramblase"/>
</dbReference>
<accession>C3ZI09</accession>
<organism>
    <name type="scientific">Branchiostoma floridae</name>
    <name type="common">Florida lancelet</name>
    <name type="synonym">Amphioxus</name>
    <dbReference type="NCBI Taxonomy" id="7739"/>
    <lineage>
        <taxon>Eukaryota</taxon>
        <taxon>Metazoa</taxon>
        <taxon>Chordata</taxon>
        <taxon>Cephalochordata</taxon>
        <taxon>Leptocardii</taxon>
        <taxon>Amphioxiformes</taxon>
        <taxon>Branchiostomatidae</taxon>
        <taxon>Branchiostoma</taxon>
    </lineage>
</organism>
<keyword evidence="2" id="KW-1133">Transmembrane helix</keyword>
<feature type="compositionally biased region" description="Low complexity" evidence="3">
    <location>
        <begin position="1"/>
        <end position="20"/>
    </location>
</feature>
<dbReference type="eggNOG" id="KOG0621">
    <property type="taxonomic scope" value="Eukaryota"/>
</dbReference>
<comment type="function">
    <text evidence="2">May mediate accelerated ATP-independent bidirectional transbilayer migration of phospholipids upon binding calcium ions that results in a loss of phospholipid asymmetry in the plasma membrane.</text>
</comment>
<gene>
    <name evidence="4" type="ORF">BRAFLDRAFT_83512</name>
</gene>
<evidence type="ECO:0000256" key="2">
    <source>
        <dbReference type="RuleBase" id="RU363116"/>
    </source>
</evidence>
<dbReference type="PANTHER" id="PTHR23248">
    <property type="entry name" value="PHOSPHOLIPID SCRAMBLASE-RELATED"/>
    <property type="match status" value="1"/>
</dbReference>